<accession>A0AAN8D921</accession>
<evidence type="ECO:0000313" key="1">
    <source>
        <dbReference type="EMBL" id="KAK5917819.1"/>
    </source>
</evidence>
<comment type="caution">
    <text evidence="1">The sequence shown here is derived from an EMBL/GenBank/DDBJ whole genome shotgun (WGS) entry which is preliminary data.</text>
</comment>
<organism evidence="1 2">
    <name type="scientific">Champsocephalus gunnari</name>
    <name type="common">Mackerel icefish</name>
    <dbReference type="NCBI Taxonomy" id="52237"/>
    <lineage>
        <taxon>Eukaryota</taxon>
        <taxon>Metazoa</taxon>
        <taxon>Chordata</taxon>
        <taxon>Craniata</taxon>
        <taxon>Vertebrata</taxon>
        <taxon>Euteleostomi</taxon>
        <taxon>Actinopterygii</taxon>
        <taxon>Neopterygii</taxon>
        <taxon>Teleostei</taxon>
        <taxon>Neoteleostei</taxon>
        <taxon>Acanthomorphata</taxon>
        <taxon>Eupercaria</taxon>
        <taxon>Perciformes</taxon>
        <taxon>Notothenioidei</taxon>
        <taxon>Channichthyidae</taxon>
        <taxon>Champsocephalus</taxon>
    </lineage>
</organism>
<gene>
    <name evidence="1" type="ORF">CgunFtcFv8_002631</name>
</gene>
<dbReference type="Proteomes" id="UP001331515">
    <property type="component" value="Unassembled WGS sequence"/>
</dbReference>
<dbReference type="AlphaFoldDB" id="A0AAN8D921"/>
<protein>
    <submittedName>
        <fullName evidence="1">Uncharacterized protein</fullName>
    </submittedName>
</protein>
<sequence>MLKRHRRLCSCSNQVGRKHKQVFRQTEKRGCFDCEQLYSQPDVLLTVPLAGLTLSRLSCVMNKEQGCCRLLFVSMALFSLPPPRQWALIGKTLESCQEAAKSEGAAETFDWQLMRGFRWKQVTAHRSISFLSI</sequence>
<name>A0AAN8D921_CHAGU</name>
<proteinExistence type="predicted"/>
<reference evidence="1 2" key="1">
    <citation type="journal article" date="2023" name="Mol. Biol. Evol.">
        <title>Genomics of Secondarily Temperate Adaptation in the Only Non-Antarctic Icefish.</title>
        <authorList>
            <person name="Rivera-Colon A.G."/>
            <person name="Rayamajhi N."/>
            <person name="Minhas B.F."/>
            <person name="Madrigal G."/>
            <person name="Bilyk K.T."/>
            <person name="Yoon V."/>
            <person name="Hune M."/>
            <person name="Gregory S."/>
            <person name="Cheng C.H.C."/>
            <person name="Catchen J.M."/>
        </authorList>
    </citation>
    <scope>NUCLEOTIDE SEQUENCE [LARGE SCALE GENOMIC DNA]</scope>
    <source>
        <tissue evidence="1">White muscle</tissue>
    </source>
</reference>
<dbReference type="EMBL" id="JAURVH010001525">
    <property type="protein sequence ID" value="KAK5917819.1"/>
    <property type="molecule type" value="Genomic_DNA"/>
</dbReference>
<keyword evidence="2" id="KW-1185">Reference proteome</keyword>
<evidence type="ECO:0000313" key="2">
    <source>
        <dbReference type="Proteomes" id="UP001331515"/>
    </source>
</evidence>